<feature type="compositionally biased region" description="Low complexity" evidence="1">
    <location>
        <begin position="55"/>
        <end position="64"/>
    </location>
</feature>
<evidence type="ECO:0000313" key="2">
    <source>
        <dbReference type="EMBL" id="PIR44590.1"/>
    </source>
</evidence>
<organism evidence="2 3">
    <name type="scientific">Candidatus Vogelbacteria bacterium CG10_big_fil_rev_8_21_14_0_10_51_16</name>
    <dbReference type="NCBI Taxonomy" id="1975045"/>
    <lineage>
        <taxon>Bacteria</taxon>
        <taxon>Candidatus Vogeliibacteriota</taxon>
    </lineage>
</organism>
<gene>
    <name evidence="2" type="ORF">COV10_03750</name>
</gene>
<evidence type="ECO:0000256" key="1">
    <source>
        <dbReference type="SAM" id="MobiDB-lite"/>
    </source>
</evidence>
<comment type="caution">
    <text evidence="2">The sequence shown here is derived from an EMBL/GenBank/DDBJ whole genome shotgun (WGS) entry which is preliminary data.</text>
</comment>
<reference evidence="2 3" key="1">
    <citation type="submission" date="2017-09" db="EMBL/GenBank/DDBJ databases">
        <title>Depth-based differentiation of microbial function through sediment-hosted aquifers and enrichment of novel symbionts in the deep terrestrial subsurface.</title>
        <authorList>
            <person name="Probst A.J."/>
            <person name="Ladd B."/>
            <person name="Jarett J.K."/>
            <person name="Geller-Mcgrath D.E."/>
            <person name="Sieber C.M."/>
            <person name="Emerson J.B."/>
            <person name="Anantharaman K."/>
            <person name="Thomas B.C."/>
            <person name="Malmstrom R."/>
            <person name="Stieglmeier M."/>
            <person name="Klingl A."/>
            <person name="Woyke T."/>
            <person name="Ryan C.M."/>
            <person name="Banfield J.F."/>
        </authorList>
    </citation>
    <scope>NUCLEOTIDE SEQUENCE [LARGE SCALE GENOMIC DNA]</scope>
    <source>
        <strain evidence="2">CG10_big_fil_rev_8_21_14_0_10_51_16</strain>
    </source>
</reference>
<protein>
    <submittedName>
        <fullName evidence="2">Uncharacterized protein</fullName>
    </submittedName>
</protein>
<proteinExistence type="predicted"/>
<evidence type="ECO:0000313" key="3">
    <source>
        <dbReference type="Proteomes" id="UP000228767"/>
    </source>
</evidence>
<sequence length="151" mass="15941">MIETVDRKGVEAEIMALSREIEEKRRLLGAEHGLVAERDLVRHVVGERIGEAVGAAATAAGSATDPVGASQGPTTPPPSSSPGPSAAYLATLDDETVAKINSLLGELFALGVQKTIKKVVEEDPFILDAFHDALVDKLYDELKKHGVVNSS</sequence>
<accession>A0A2H0RDR7</accession>
<name>A0A2H0RDR7_9BACT</name>
<feature type="region of interest" description="Disordered" evidence="1">
    <location>
        <begin position="55"/>
        <end position="87"/>
    </location>
</feature>
<dbReference type="EMBL" id="PCYI01000025">
    <property type="protein sequence ID" value="PIR44590.1"/>
    <property type="molecule type" value="Genomic_DNA"/>
</dbReference>
<dbReference type="AlphaFoldDB" id="A0A2H0RDR7"/>
<dbReference type="Proteomes" id="UP000228767">
    <property type="component" value="Unassembled WGS sequence"/>
</dbReference>